<dbReference type="PANTHER" id="PTHR34118:SF6">
    <property type="entry name" value="PROTEIN CONSERVED ONLY IN THE GREEN LINEAGE 160, CHLOROPLASTIC"/>
    <property type="match status" value="1"/>
</dbReference>
<sequence length="455" mass="50056">MPGQSCMAIPELLMEDSSAWLSRIKGLHFPLPDESQLKARQIQSDEMLALKLQEQFNQEQPGSQSSQQVDTTLAWTLQEQDAARARIAAREGQSSSMIISQLTKGCFGQENMDLEMRMAVLDSLQEALESCADTYPTDSDDDDYENLIALDDNNHRRGASDSEIDSLPLSVAEGESRRDEPCPICLDCPADGASLRHLPCAHKFHKEGAAVPTAAPVGIYSMKNRLGAISTLLVPPERVIANGGTDTPATIPRVAPGVRCSVDVDLSKELMAPAKSILQTQLKAARRGRSTGVEAVNRSTFIRWKLAPTRREQEQWDRATRATTGGIDVILRESQQKVQLKGDPKVVAAEAREQYLKLKERLQLLTLGIGGVGVVSAYVSYTPEIAARGAAAQPRLLIPMVLVMMYNRWNAILVPEYGFMHLELIPMLVGFFTYKIAMFTQAIQESVPDVGNHEV</sequence>
<dbReference type="InterPro" id="IPR013083">
    <property type="entry name" value="Znf_RING/FYVE/PHD"/>
</dbReference>
<dbReference type="AlphaFoldDB" id="M8AMU9"/>
<reference evidence="6" key="1">
    <citation type="submission" date="2015-06" db="UniProtKB">
        <authorList>
            <consortium name="EnsemblPlants"/>
        </authorList>
    </citation>
    <scope>IDENTIFICATION</scope>
</reference>
<dbReference type="EnsemblPlants" id="EMT05836">
    <property type="protein sequence ID" value="EMT05836"/>
    <property type="gene ID" value="F775_16090"/>
</dbReference>
<keyword evidence="2" id="KW-0812">Transmembrane</keyword>
<evidence type="ECO:0000256" key="1">
    <source>
        <dbReference type="ARBA" id="ARBA00004141"/>
    </source>
</evidence>
<dbReference type="SUPFAM" id="SSF57850">
    <property type="entry name" value="RING/U-box"/>
    <property type="match status" value="1"/>
</dbReference>
<dbReference type="GO" id="GO:0016020">
    <property type="term" value="C:membrane"/>
    <property type="evidence" value="ECO:0007669"/>
    <property type="project" value="UniProtKB-SubCell"/>
</dbReference>
<accession>M8AMU9</accession>
<dbReference type="PANTHER" id="PTHR34118">
    <property type="entry name" value="NF-KAPPA-B INHIBITOR-LIKE PROTEIN-RELATED"/>
    <property type="match status" value="1"/>
</dbReference>
<comment type="subcellular location">
    <subcellularLocation>
        <location evidence="1">Membrane</location>
        <topology evidence="1">Multi-pass membrane protein</topology>
    </subcellularLocation>
</comment>
<dbReference type="InterPro" id="IPR056309">
    <property type="entry name" value="CGL160/ATPI_dom"/>
</dbReference>
<evidence type="ECO:0000256" key="4">
    <source>
        <dbReference type="ARBA" id="ARBA00023136"/>
    </source>
</evidence>
<organism evidence="6">
    <name type="scientific">Aegilops tauschii</name>
    <name type="common">Tausch's goatgrass</name>
    <name type="synonym">Aegilops squarrosa</name>
    <dbReference type="NCBI Taxonomy" id="37682"/>
    <lineage>
        <taxon>Eukaryota</taxon>
        <taxon>Viridiplantae</taxon>
        <taxon>Streptophyta</taxon>
        <taxon>Embryophyta</taxon>
        <taxon>Tracheophyta</taxon>
        <taxon>Spermatophyta</taxon>
        <taxon>Magnoliopsida</taxon>
        <taxon>Liliopsida</taxon>
        <taxon>Poales</taxon>
        <taxon>Poaceae</taxon>
        <taxon>BOP clade</taxon>
        <taxon>Pooideae</taxon>
        <taxon>Triticodae</taxon>
        <taxon>Triticeae</taxon>
        <taxon>Triticinae</taxon>
        <taxon>Aegilops</taxon>
    </lineage>
</organism>
<name>M8AMU9_AEGTA</name>
<proteinExistence type="predicted"/>
<evidence type="ECO:0000313" key="6">
    <source>
        <dbReference type="EnsemblPlants" id="EMT05836"/>
    </source>
</evidence>
<feature type="domain" description="CGL160/ATPI" evidence="5">
    <location>
        <begin position="387"/>
        <end position="444"/>
    </location>
</feature>
<protein>
    <recommendedName>
        <fullName evidence="5">CGL160/ATPI domain-containing protein</fullName>
    </recommendedName>
</protein>
<evidence type="ECO:0000259" key="5">
    <source>
        <dbReference type="Pfam" id="PF24763"/>
    </source>
</evidence>
<evidence type="ECO:0000256" key="3">
    <source>
        <dbReference type="ARBA" id="ARBA00022989"/>
    </source>
</evidence>
<evidence type="ECO:0000256" key="2">
    <source>
        <dbReference type="ARBA" id="ARBA00022692"/>
    </source>
</evidence>
<keyword evidence="4" id="KW-0472">Membrane</keyword>
<keyword evidence="3" id="KW-1133">Transmembrane helix</keyword>
<dbReference type="Gene3D" id="3.30.40.10">
    <property type="entry name" value="Zinc/RING finger domain, C3HC4 (zinc finger)"/>
    <property type="match status" value="1"/>
</dbReference>
<dbReference type="Pfam" id="PF24763">
    <property type="entry name" value="CGL160_C"/>
    <property type="match status" value="1"/>
</dbReference>